<dbReference type="AlphaFoldDB" id="A0A087T0X8"/>
<proteinExistence type="predicted"/>
<accession>A0A087T0X8</accession>
<feature type="region of interest" description="Disordered" evidence="1">
    <location>
        <begin position="40"/>
        <end position="63"/>
    </location>
</feature>
<sequence>MKQLICSQVRTDWNYRINMENQAQIGRLKTMQTALAEEIKRQSEKHQQQLKNIWTKKRNEAQE</sequence>
<feature type="non-terminal residue" evidence="2">
    <location>
        <position position="63"/>
    </location>
</feature>
<dbReference type="EMBL" id="KK112885">
    <property type="protein sequence ID" value="KFM58767.1"/>
    <property type="molecule type" value="Genomic_DNA"/>
</dbReference>
<reference evidence="2 3" key="1">
    <citation type="submission" date="2013-11" db="EMBL/GenBank/DDBJ databases">
        <title>Genome sequencing of Stegodyphus mimosarum.</title>
        <authorList>
            <person name="Bechsgaard J."/>
        </authorList>
    </citation>
    <scope>NUCLEOTIDE SEQUENCE [LARGE SCALE GENOMIC DNA]</scope>
</reference>
<gene>
    <name evidence="2" type="ORF">X975_23957</name>
</gene>
<organism evidence="2 3">
    <name type="scientific">Stegodyphus mimosarum</name>
    <name type="common">African social velvet spider</name>
    <dbReference type="NCBI Taxonomy" id="407821"/>
    <lineage>
        <taxon>Eukaryota</taxon>
        <taxon>Metazoa</taxon>
        <taxon>Ecdysozoa</taxon>
        <taxon>Arthropoda</taxon>
        <taxon>Chelicerata</taxon>
        <taxon>Arachnida</taxon>
        <taxon>Araneae</taxon>
        <taxon>Araneomorphae</taxon>
        <taxon>Entelegynae</taxon>
        <taxon>Eresoidea</taxon>
        <taxon>Eresidae</taxon>
        <taxon>Stegodyphus</taxon>
    </lineage>
</organism>
<evidence type="ECO:0000313" key="3">
    <source>
        <dbReference type="Proteomes" id="UP000054359"/>
    </source>
</evidence>
<evidence type="ECO:0000256" key="1">
    <source>
        <dbReference type="SAM" id="MobiDB-lite"/>
    </source>
</evidence>
<name>A0A087T0X8_STEMI</name>
<keyword evidence="3" id="KW-1185">Reference proteome</keyword>
<dbReference type="Proteomes" id="UP000054359">
    <property type="component" value="Unassembled WGS sequence"/>
</dbReference>
<evidence type="ECO:0000313" key="2">
    <source>
        <dbReference type="EMBL" id="KFM58767.1"/>
    </source>
</evidence>
<protein>
    <submittedName>
        <fullName evidence="2">Uncharacterized protein</fullName>
    </submittedName>
</protein>